<feature type="region of interest" description="Disordered" evidence="5">
    <location>
        <begin position="237"/>
        <end position="258"/>
    </location>
</feature>
<dbReference type="Gene3D" id="2.60.40.790">
    <property type="match status" value="1"/>
</dbReference>
<evidence type="ECO:0000256" key="3">
    <source>
        <dbReference type="ARBA" id="ARBA00022990"/>
    </source>
</evidence>
<evidence type="ECO:0000256" key="4">
    <source>
        <dbReference type="ARBA" id="ARBA00025145"/>
    </source>
</evidence>
<dbReference type="AlphaFoldDB" id="A0A7S2B3T2"/>
<organism evidence="8">
    <name type="scientific">Florenciella parvula</name>
    <dbReference type="NCBI Taxonomy" id="236787"/>
    <lineage>
        <taxon>Eukaryota</taxon>
        <taxon>Sar</taxon>
        <taxon>Stramenopiles</taxon>
        <taxon>Ochrophyta</taxon>
        <taxon>Dictyochophyceae</taxon>
        <taxon>Florenciellales</taxon>
        <taxon>Florenciella</taxon>
    </lineage>
</organism>
<dbReference type="Pfam" id="PF04969">
    <property type="entry name" value="CS"/>
    <property type="match status" value="1"/>
</dbReference>
<dbReference type="InterPro" id="IPR052289">
    <property type="entry name" value="Calcyclin-binding_UBL-bridge"/>
</dbReference>
<evidence type="ECO:0000313" key="8">
    <source>
        <dbReference type="EMBL" id="CAD9385413.1"/>
    </source>
</evidence>
<name>A0A7S2B3T2_9STRA</name>
<dbReference type="EMBL" id="HBGT01003019">
    <property type="protein sequence ID" value="CAD9385413.1"/>
    <property type="molecule type" value="Transcribed_RNA"/>
</dbReference>
<comment type="function">
    <text evidence="4">May be involved in calcium-dependent ubiquitination and subsequent proteasomal degradation of target proteins. Probably serves as a molecular bridge in ubiquitin E3 complexes. Participates in the ubiquitin-mediated degradation of beta-catenin (CTNNB1).</text>
</comment>
<feature type="domain" description="SGS" evidence="6">
    <location>
        <begin position="172"/>
        <end position="258"/>
    </location>
</feature>
<dbReference type="PANTHER" id="PTHR13164">
    <property type="entry name" value="CALICYLIN BINDING PROTEIN"/>
    <property type="match status" value="1"/>
</dbReference>
<dbReference type="SUPFAM" id="SSF49764">
    <property type="entry name" value="HSP20-like chaperones"/>
    <property type="match status" value="1"/>
</dbReference>
<dbReference type="InterPro" id="IPR015120">
    <property type="entry name" value="Siah-Interact_N"/>
</dbReference>
<evidence type="ECO:0000256" key="5">
    <source>
        <dbReference type="SAM" id="MobiDB-lite"/>
    </source>
</evidence>
<dbReference type="InterPro" id="IPR008978">
    <property type="entry name" value="HSP20-like_chaperone"/>
</dbReference>
<protein>
    <recommendedName>
        <fullName evidence="1">Calcyclin-binding protein</fullName>
    </recommendedName>
</protein>
<dbReference type="FunFam" id="2.60.40.790:FF:000040">
    <property type="entry name" value="Calcyclin binding protein"/>
    <property type="match status" value="1"/>
</dbReference>
<dbReference type="GO" id="GO:0005634">
    <property type="term" value="C:nucleus"/>
    <property type="evidence" value="ECO:0007669"/>
    <property type="project" value="TreeGrafter"/>
</dbReference>
<gene>
    <name evidence="8" type="ORF">FPAR1323_LOCUS1669</name>
</gene>
<dbReference type="PROSITE" id="PS51048">
    <property type="entry name" value="SGS"/>
    <property type="match status" value="1"/>
</dbReference>
<dbReference type="GO" id="GO:0044548">
    <property type="term" value="F:S100 protein binding"/>
    <property type="evidence" value="ECO:0007669"/>
    <property type="project" value="InterPro"/>
</dbReference>
<sequence length="258" mass="27567">MSDVAADVADLKALLARASRPRSRKVLSAELRAAEDEAAALAAAELEATVLAETPPVAPAAAAAEAPSPPPPRPLPAVTGVVVHTPRAINYTAISSFGWDAGEYNSAYVTIYVTLEGVGSVKDSVECEFKKDSFDLRVHGLNGKSYRLLKDNLEKDIVPDDCKTIVKKNKVTIKLKKVKGEFSYDHWTTLTSKKGKVEKKKSAADPMGGIMDMMKDMYQDGDDDMKKIIAESMMKAQSGEKTEPGMGGGMGDFGLGGV</sequence>
<feature type="domain" description="CS" evidence="7">
    <location>
        <begin position="92"/>
        <end position="191"/>
    </location>
</feature>
<reference evidence="8" key="1">
    <citation type="submission" date="2021-01" db="EMBL/GenBank/DDBJ databases">
        <authorList>
            <person name="Corre E."/>
            <person name="Pelletier E."/>
            <person name="Niang G."/>
            <person name="Scheremetjew M."/>
            <person name="Finn R."/>
            <person name="Kale V."/>
            <person name="Holt S."/>
            <person name="Cochrane G."/>
            <person name="Meng A."/>
            <person name="Brown T."/>
            <person name="Cohen L."/>
        </authorList>
    </citation>
    <scope>NUCLEOTIDE SEQUENCE</scope>
    <source>
        <strain evidence="8">RCC1693</strain>
    </source>
</reference>
<evidence type="ECO:0000259" key="7">
    <source>
        <dbReference type="PROSITE" id="PS51203"/>
    </source>
</evidence>
<dbReference type="PROSITE" id="PS51203">
    <property type="entry name" value="CS"/>
    <property type="match status" value="1"/>
</dbReference>
<accession>A0A7S2B3T2</accession>
<keyword evidence="2" id="KW-0833">Ubl conjugation pathway</keyword>
<dbReference type="InterPro" id="IPR037893">
    <property type="entry name" value="CS_CacyBP"/>
</dbReference>
<dbReference type="InterPro" id="IPR007699">
    <property type="entry name" value="SGS_dom"/>
</dbReference>
<proteinExistence type="predicted"/>
<evidence type="ECO:0000256" key="1">
    <source>
        <dbReference type="ARBA" id="ARBA00015702"/>
    </source>
</evidence>
<keyword evidence="3" id="KW-0007">Acetylation</keyword>
<dbReference type="PANTHER" id="PTHR13164:SF3">
    <property type="entry name" value="CALCYCLIN-BINDING PROTEIN"/>
    <property type="match status" value="1"/>
</dbReference>
<dbReference type="Pfam" id="PF09032">
    <property type="entry name" value="Siah-Interact_N"/>
    <property type="match status" value="1"/>
</dbReference>
<dbReference type="CDD" id="cd06468">
    <property type="entry name" value="p23_CacyBP"/>
    <property type="match status" value="1"/>
</dbReference>
<dbReference type="GO" id="GO:0015631">
    <property type="term" value="F:tubulin binding"/>
    <property type="evidence" value="ECO:0007669"/>
    <property type="project" value="InterPro"/>
</dbReference>
<dbReference type="GO" id="GO:0031625">
    <property type="term" value="F:ubiquitin protein ligase binding"/>
    <property type="evidence" value="ECO:0007669"/>
    <property type="project" value="InterPro"/>
</dbReference>
<evidence type="ECO:0000256" key="2">
    <source>
        <dbReference type="ARBA" id="ARBA00022786"/>
    </source>
</evidence>
<feature type="compositionally biased region" description="Gly residues" evidence="5">
    <location>
        <begin position="245"/>
        <end position="258"/>
    </location>
</feature>
<dbReference type="InterPro" id="IPR007052">
    <property type="entry name" value="CS_dom"/>
</dbReference>
<evidence type="ECO:0000259" key="6">
    <source>
        <dbReference type="PROSITE" id="PS51048"/>
    </source>
</evidence>